<dbReference type="EMBL" id="JABBGH010000004">
    <property type="protein sequence ID" value="NML67928.1"/>
    <property type="molecule type" value="Genomic_DNA"/>
</dbReference>
<dbReference type="Proteomes" id="UP000559626">
    <property type="component" value="Unassembled WGS sequence"/>
</dbReference>
<dbReference type="RefSeq" id="WP_169533634.1">
    <property type="nucleotide sequence ID" value="NZ_JABBGH010000004.1"/>
</dbReference>
<feature type="transmembrane region" description="Helical" evidence="1">
    <location>
        <begin position="20"/>
        <end position="40"/>
    </location>
</feature>
<evidence type="ECO:0000259" key="2">
    <source>
        <dbReference type="Pfam" id="PF13360"/>
    </source>
</evidence>
<dbReference type="InterPro" id="IPR018391">
    <property type="entry name" value="PQQ_b-propeller_rpt"/>
</dbReference>
<name>A0A7Y0AID0_9BACT</name>
<accession>A0A7Y0AID0</accession>
<dbReference type="InterPro" id="IPR011047">
    <property type="entry name" value="Quinoprotein_ADH-like_sf"/>
</dbReference>
<feature type="domain" description="Pyrrolo-quinoline quinone repeat" evidence="2">
    <location>
        <begin position="108"/>
        <end position="222"/>
    </location>
</feature>
<keyword evidence="1" id="KW-0472">Membrane</keyword>
<keyword evidence="1" id="KW-0812">Transmembrane</keyword>
<keyword evidence="1" id="KW-1133">Transmembrane helix</keyword>
<evidence type="ECO:0000313" key="4">
    <source>
        <dbReference type="Proteomes" id="UP000559626"/>
    </source>
</evidence>
<dbReference type="PANTHER" id="PTHR34512:SF30">
    <property type="entry name" value="OUTER MEMBRANE PROTEIN ASSEMBLY FACTOR BAMB"/>
    <property type="match status" value="1"/>
</dbReference>
<dbReference type="Pfam" id="PF13360">
    <property type="entry name" value="PQQ_2"/>
    <property type="match status" value="1"/>
</dbReference>
<dbReference type="InterPro" id="IPR015943">
    <property type="entry name" value="WD40/YVTN_repeat-like_dom_sf"/>
</dbReference>
<dbReference type="PANTHER" id="PTHR34512">
    <property type="entry name" value="CELL SURFACE PROTEIN"/>
    <property type="match status" value="1"/>
</dbReference>
<evidence type="ECO:0000313" key="3">
    <source>
        <dbReference type="EMBL" id="NML67928.1"/>
    </source>
</evidence>
<reference evidence="3 4" key="1">
    <citation type="submission" date="2020-04" db="EMBL/GenBank/DDBJ databases">
        <title>Hymenobacter polaris sp. nov., isolated from Arctic soil.</title>
        <authorList>
            <person name="Dahal R.H."/>
        </authorList>
    </citation>
    <scope>NUCLEOTIDE SEQUENCE [LARGE SCALE GENOMIC DNA]</scope>
    <source>
        <strain evidence="3 4">RP-2-7</strain>
    </source>
</reference>
<keyword evidence="4" id="KW-1185">Reference proteome</keyword>
<gene>
    <name evidence="3" type="ORF">HHL22_22230</name>
</gene>
<dbReference type="InterPro" id="IPR002372">
    <property type="entry name" value="PQQ_rpt_dom"/>
</dbReference>
<proteinExistence type="predicted"/>
<dbReference type="Gene3D" id="2.130.10.10">
    <property type="entry name" value="YVTN repeat-like/Quinoprotein amine dehydrogenase"/>
    <property type="match status" value="2"/>
</dbReference>
<organism evidence="3 4">
    <name type="scientific">Hymenobacter polaris</name>
    <dbReference type="NCBI Taxonomy" id="2682546"/>
    <lineage>
        <taxon>Bacteria</taxon>
        <taxon>Pseudomonadati</taxon>
        <taxon>Bacteroidota</taxon>
        <taxon>Cytophagia</taxon>
        <taxon>Cytophagales</taxon>
        <taxon>Hymenobacteraceae</taxon>
        <taxon>Hymenobacter</taxon>
    </lineage>
</organism>
<evidence type="ECO:0000256" key="1">
    <source>
        <dbReference type="SAM" id="Phobius"/>
    </source>
</evidence>
<dbReference type="SUPFAM" id="SSF50998">
    <property type="entry name" value="Quinoprotein alcohol dehydrogenase-like"/>
    <property type="match status" value="1"/>
</dbReference>
<dbReference type="AlphaFoldDB" id="A0A7Y0AID0"/>
<dbReference type="SMART" id="SM00564">
    <property type="entry name" value="PQQ"/>
    <property type="match status" value="6"/>
</dbReference>
<protein>
    <submittedName>
        <fullName evidence="3">PQQ-binding-like beta-propeller repeat protein</fullName>
    </submittedName>
</protein>
<sequence>MALAANYSTLAENHLYQRAFIMTGKTVLIYLIFFLVACSADRKPVDDSREHVRLLWRNPSLNWVTSSLLLKDSLLYFGSFDNAFCTANLADGKLKLAFKTGDAPYYQPVISGNRVYFSSFDLNVYCLDSSGKLVWKRKTASRVKNELLARDSILYIPVRHDGLWAVKARTGETIWHLSQPSVSLSTNQPLLRADRLYVGMWGLSDSLVAVDSKTGKLEWAISYPNYTSSDPVASPEGLVVCNDRYYKGGQVKLLDYASSKEIWNTALKCEALFKPLVQDSQVIVATYDEQVVCLSTSTGKLLWVTKLQPKEEVATQFCRFQQGIYFGTTARNLYCLDSQTGKLLFKEAFNYGLSDPLVANRKLYIPTGGNELWCLKE</sequence>
<comment type="caution">
    <text evidence="3">The sequence shown here is derived from an EMBL/GenBank/DDBJ whole genome shotgun (WGS) entry which is preliminary data.</text>
</comment>